<feature type="region of interest" description="Disordered" evidence="1">
    <location>
        <begin position="81"/>
        <end position="107"/>
    </location>
</feature>
<evidence type="ECO:0000256" key="1">
    <source>
        <dbReference type="SAM" id="MobiDB-lite"/>
    </source>
</evidence>
<protein>
    <submittedName>
        <fullName evidence="2">IQCC-like protein</fullName>
    </submittedName>
</protein>
<dbReference type="PANTHER" id="PTHR16049:SF8">
    <property type="entry name" value="IQ DOMAIN-CONTAINING PROTEIN C"/>
    <property type="match status" value="1"/>
</dbReference>
<reference evidence="2" key="1">
    <citation type="submission" date="2022-11" db="EMBL/GenBank/DDBJ databases">
        <title>Centuries of genome instability and evolution in soft-shell clam transmissible cancer (bioRxiv).</title>
        <authorList>
            <person name="Hart S.F.M."/>
            <person name="Yonemitsu M.A."/>
            <person name="Giersch R.M."/>
            <person name="Beal B.F."/>
            <person name="Arriagada G."/>
            <person name="Davis B.W."/>
            <person name="Ostrander E.A."/>
            <person name="Goff S.P."/>
            <person name="Metzger M.J."/>
        </authorList>
    </citation>
    <scope>NUCLEOTIDE SEQUENCE</scope>
    <source>
        <strain evidence="2">MELC-2E11</strain>
        <tissue evidence="2">Siphon/mantle</tissue>
    </source>
</reference>
<keyword evidence="3" id="KW-1185">Reference proteome</keyword>
<accession>A0ABY7F964</accession>
<dbReference type="EMBL" id="CP111021">
    <property type="protein sequence ID" value="WAR17551.1"/>
    <property type="molecule type" value="Genomic_DNA"/>
</dbReference>
<dbReference type="Proteomes" id="UP001164746">
    <property type="component" value="Chromosome 10"/>
</dbReference>
<gene>
    <name evidence="2" type="ORF">MAR_032145</name>
</gene>
<sequence length="193" mass="22206">MADGKAEISDVNNINVPHVVIIQALVRGNLVRWRLEKLRRAYEQVFSEIERHDSHHVEWKHDSPCFPKIEKGTPTQRAFHKNINNDKQKKSPRMSSQSPVSHMSRSGRLDHISTAASRREKPVQSVIDSTSLTNVTSVWDSYNSIPDMPDVPLSLPDDKEELQQMRKNIAMELLWVQQAIDSRKNYLKLKGSM</sequence>
<feature type="compositionally biased region" description="Polar residues" evidence="1">
    <location>
        <begin position="93"/>
        <end position="104"/>
    </location>
</feature>
<evidence type="ECO:0000313" key="3">
    <source>
        <dbReference type="Proteomes" id="UP001164746"/>
    </source>
</evidence>
<dbReference type="InterPro" id="IPR042506">
    <property type="entry name" value="IQCC"/>
</dbReference>
<name>A0ABY7F964_MYAAR</name>
<organism evidence="2 3">
    <name type="scientific">Mya arenaria</name>
    <name type="common">Soft-shell clam</name>
    <dbReference type="NCBI Taxonomy" id="6604"/>
    <lineage>
        <taxon>Eukaryota</taxon>
        <taxon>Metazoa</taxon>
        <taxon>Spiralia</taxon>
        <taxon>Lophotrochozoa</taxon>
        <taxon>Mollusca</taxon>
        <taxon>Bivalvia</taxon>
        <taxon>Autobranchia</taxon>
        <taxon>Heteroconchia</taxon>
        <taxon>Euheterodonta</taxon>
        <taxon>Imparidentia</taxon>
        <taxon>Neoheterodontei</taxon>
        <taxon>Myida</taxon>
        <taxon>Myoidea</taxon>
        <taxon>Myidae</taxon>
        <taxon>Mya</taxon>
    </lineage>
</organism>
<dbReference type="PROSITE" id="PS50096">
    <property type="entry name" value="IQ"/>
    <property type="match status" value="1"/>
</dbReference>
<proteinExistence type="predicted"/>
<evidence type="ECO:0000313" key="2">
    <source>
        <dbReference type="EMBL" id="WAR17551.1"/>
    </source>
</evidence>
<dbReference type="PANTHER" id="PTHR16049">
    <property type="entry name" value="IQ DOMAIN-CONTAINING PROTEIN C"/>
    <property type="match status" value="1"/>
</dbReference>